<organism evidence="1 2">
    <name type="scientific">Monosporascus ibericus</name>
    <dbReference type="NCBI Taxonomy" id="155417"/>
    <lineage>
        <taxon>Eukaryota</taxon>
        <taxon>Fungi</taxon>
        <taxon>Dikarya</taxon>
        <taxon>Ascomycota</taxon>
        <taxon>Pezizomycotina</taxon>
        <taxon>Sordariomycetes</taxon>
        <taxon>Xylariomycetidae</taxon>
        <taxon>Xylariales</taxon>
        <taxon>Xylariales incertae sedis</taxon>
        <taxon>Monosporascus</taxon>
    </lineage>
</organism>
<protein>
    <submittedName>
        <fullName evidence="1">Uncharacterized protein</fullName>
    </submittedName>
</protein>
<dbReference type="EMBL" id="QJNU01000544">
    <property type="protein sequence ID" value="RYO95555.1"/>
    <property type="molecule type" value="Genomic_DNA"/>
</dbReference>
<keyword evidence="2" id="KW-1185">Reference proteome</keyword>
<sequence>MSSPASADTSSSSTLLNAWAATHQALQDLNESRSRVSYPNCWASYDAESALGDPVGVTSAVASRRMGRAAVADFAAIRATLEAVTGGGDGREKQEQAVVVVAAAVGLCRKGQHVPGDAWRV</sequence>
<gene>
    <name evidence="1" type="ORF">DL764_007652</name>
</gene>
<accession>A0A4Q4T2L0</accession>
<dbReference type="AlphaFoldDB" id="A0A4Q4T2L0"/>
<comment type="caution">
    <text evidence="1">The sequence shown here is derived from an EMBL/GenBank/DDBJ whole genome shotgun (WGS) entry which is preliminary data.</text>
</comment>
<name>A0A4Q4T2L0_9PEZI</name>
<proteinExistence type="predicted"/>
<evidence type="ECO:0000313" key="1">
    <source>
        <dbReference type="EMBL" id="RYO95555.1"/>
    </source>
</evidence>
<dbReference type="STRING" id="155417.A0A4Q4T2L0"/>
<dbReference type="OrthoDB" id="4777470at2759"/>
<evidence type="ECO:0000313" key="2">
    <source>
        <dbReference type="Proteomes" id="UP000293360"/>
    </source>
</evidence>
<reference evidence="1 2" key="1">
    <citation type="submission" date="2018-06" db="EMBL/GenBank/DDBJ databases">
        <title>Complete Genomes of Monosporascus.</title>
        <authorList>
            <person name="Robinson A.J."/>
            <person name="Natvig D.O."/>
        </authorList>
    </citation>
    <scope>NUCLEOTIDE SEQUENCE [LARGE SCALE GENOMIC DNA]</scope>
    <source>
        <strain evidence="1 2">CBS 110550</strain>
    </source>
</reference>
<dbReference type="Proteomes" id="UP000293360">
    <property type="component" value="Unassembled WGS sequence"/>
</dbReference>